<keyword evidence="2" id="KW-1185">Reference proteome</keyword>
<accession>A0ABQ0LK79</accession>
<evidence type="ECO:0000313" key="2">
    <source>
        <dbReference type="Proteomes" id="UP000815677"/>
    </source>
</evidence>
<gene>
    <name evidence="1" type="ORF">MCHLO_08669</name>
</gene>
<protein>
    <submittedName>
        <fullName evidence="1">Uncharacterized protein</fullName>
    </submittedName>
</protein>
<name>A0ABQ0LK79_MYCCL</name>
<dbReference type="Proteomes" id="UP000815677">
    <property type="component" value="Unassembled WGS sequence"/>
</dbReference>
<reference evidence="1" key="1">
    <citation type="submission" date="2014-09" db="EMBL/GenBank/DDBJ databases">
        <title>Genome sequence of the luminous mushroom Mycena chlorophos for searching fungal bioluminescence genes.</title>
        <authorList>
            <person name="Tanaka Y."/>
            <person name="Kasuga D."/>
            <person name="Oba Y."/>
            <person name="Hase S."/>
            <person name="Sato K."/>
            <person name="Oba Y."/>
            <person name="Sakakibara Y."/>
        </authorList>
    </citation>
    <scope>NUCLEOTIDE SEQUENCE</scope>
</reference>
<organism evidence="1 2">
    <name type="scientific">Mycena chlorophos</name>
    <name type="common">Agaric fungus</name>
    <name type="synonym">Agaricus chlorophos</name>
    <dbReference type="NCBI Taxonomy" id="658473"/>
    <lineage>
        <taxon>Eukaryota</taxon>
        <taxon>Fungi</taxon>
        <taxon>Dikarya</taxon>
        <taxon>Basidiomycota</taxon>
        <taxon>Agaricomycotina</taxon>
        <taxon>Agaricomycetes</taxon>
        <taxon>Agaricomycetidae</taxon>
        <taxon>Agaricales</taxon>
        <taxon>Marasmiineae</taxon>
        <taxon>Mycenaceae</taxon>
        <taxon>Mycena</taxon>
    </lineage>
</organism>
<sequence>MKRGFPDSAKAKALNGAKLTTTNRACNAFGKRCLTQLPGQTNGLRGEALNFAPGEQDVPDRAYYIWVTMPPDDREEPIPECLFVKGTQEIFETHHFPPPLPASLADGPAFRIGSSPGRGSGLDAALSKNAKSSSTNVPCLVTPIGVRTQYPDTFSRAQIVQHSLNEPERFAESTVHQRLR</sequence>
<evidence type="ECO:0000313" key="1">
    <source>
        <dbReference type="EMBL" id="GAT51538.1"/>
    </source>
</evidence>
<dbReference type="EMBL" id="DF847217">
    <property type="protein sequence ID" value="GAT51538.1"/>
    <property type="molecule type" value="Genomic_DNA"/>
</dbReference>
<proteinExistence type="predicted"/>